<dbReference type="PANTHER" id="PTHR46558">
    <property type="entry name" value="TRACRIPTIONAL REGULATORY PROTEIN-RELATED-RELATED"/>
    <property type="match status" value="1"/>
</dbReference>
<keyword evidence="4" id="KW-1185">Reference proteome</keyword>
<sequence length="184" mass="20935">MANRLKELRKEKGYTLNDIAKATGITRGTYNNYENEKTEPKLATWQKLADFFGVSVSHLQGLDTYSNEGIGLLIDYLMTLKQVNNQPNTPTIDGLIIMVKLLSYGDKETVQSMNNLFTYFNYLDPDNPDIDLIVSEQEKENFDYKYLSTGGFSSTEELKDETKERASVFIDELAKLQKSKLTSS</sequence>
<accession>A0ABN9YXM1</accession>
<feature type="domain" description="HTH cro/C1-type" evidence="2">
    <location>
        <begin position="5"/>
        <end position="59"/>
    </location>
</feature>
<keyword evidence="1" id="KW-0238">DNA-binding</keyword>
<dbReference type="SUPFAM" id="SSF47413">
    <property type="entry name" value="lambda repressor-like DNA-binding domains"/>
    <property type="match status" value="1"/>
</dbReference>
<evidence type="ECO:0000313" key="3">
    <source>
        <dbReference type="EMBL" id="CAK1243134.1"/>
    </source>
</evidence>
<dbReference type="Pfam" id="PF01381">
    <property type="entry name" value="HTH_3"/>
    <property type="match status" value="1"/>
</dbReference>
<dbReference type="RefSeq" id="WP_338347106.1">
    <property type="nucleotide sequence ID" value="NZ_CAUZLT010000003.1"/>
</dbReference>
<dbReference type="InterPro" id="IPR010982">
    <property type="entry name" value="Lambda_DNA-bd_dom_sf"/>
</dbReference>
<dbReference type="InterPro" id="IPR001387">
    <property type="entry name" value="Cro/C1-type_HTH"/>
</dbReference>
<dbReference type="PROSITE" id="PS50943">
    <property type="entry name" value="HTH_CROC1"/>
    <property type="match status" value="1"/>
</dbReference>
<gene>
    <name evidence="3" type="ORF">R53137_KAKDMLNK_00916</name>
</gene>
<proteinExistence type="predicted"/>
<organism evidence="3 4">
    <name type="scientific">Fructobacillus tropaeoli</name>
    <dbReference type="NCBI Taxonomy" id="709323"/>
    <lineage>
        <taxon>Bacteria</taxon>
        <taxon>Bacillati</taxon>
        <taxon>Bacillota</taxon>
        <taxon>Bacilli</taxon>
        <taxon>Lactobacillales</taxon>
        <taxon>Lactobacillaceae</taxon>
        <taxon>Fructobacillus</taxon>
    </lineage>
</organism>
<name>A0ABN9YXM1_9LACO</name>
<dbReference type="Gene3D" id="1.10.260.40">
    <property type="entry name" value="lambda repressor-like DNA-binding domains"/>
    <property type="match status" value="1"/>
</dbReference>
<dbReference type="Proteomes" id="UP001314262">
    <property type="component" value="Unassembled WGS sequence"/>
</dbReference>
<dbReference type="CDD" id="cd00093">
    <property type="entry name" value="HTH_XRE"/>
    <property type="match status" value="1"/>
</dbReference>
<comment type="caution">
    <text evidence="3">The sequence shown here is derived from an EMBL/GenBank/DDBJ whole genome shotgun (WGS) entry which is preliminary data.</text>
</comment>
<dbReference type="PANTHER" id="PTHR46558:SF11">
    <property type="entry name" value="HTH-TYPE TRANSCRIPTIONAL REGULATOR XRE"/>
    <property type="match status" value="1"/>
</dbReference>
<dbReference type="SMART" id="SM00530">
    <property type="entry name" value="HTH_XRE"/>
    <property type="match status" value="1"/>
</dbReference>
<protein>
    <submittedName>
        <fullName evidence="3">Contains XRE-family HTH domain (HipB)</fullName>
    </submittedName>
</protein>
<evidence type="ECO:0000313" key="4">
    <source>
        <dbReference type="Proteomes" id="UP001314262"/>
    </source>
</evidence>
<reference evidence="3 4" key="1">
    <citation type="submission" date="2023-10" db="EMBL/GenBank/DDBJ databases">
        <authorList>
            <person name="Botero Cardona J."/>
        </authorList>
    </citation>
    <scope>NUCLEOTIDE SEQUENCE [LARGE SCALE GENOMIC DNA]</scope>
    <source>
        <strain evidence="3 4">R-53137</strain>
    </source>
</reference>
<dbReference type="EMBL" id="CAUZLT010000003">
    <property type="protein sequence ID" value="CAK1243134.1"/>
    <property type="molecule type" value="Genomic_DNA"/>
</dbReference>
<evidence type="ECO:0000256" key="1">
    <source>
        <dbReference type="ARBA" id="ARBA00023125"/>
    </source>
</evidence>
<evidence type="ECO:0000259" key="2">
    <source>
        <dbReference type="PROSITE" id="PS50943"/>
    </source>
</evidence>